<sequence>MIDPARLSAFISSRICHDLVSPVSGVTSALEMLDEPGDSDMDAQFEELLRSSARKAASTIQFLRYAYGSLGLQAGTADMHEFKKITENYLHGLKPTIEWDITTDHLSFSHARLLMNLIMMAVDTLPRGGVIIAKVRNEAAGMTMTVSSRGERVKMKDEAARSVQGIEPEDGWKPENIQPLFAKMICDNLGGEITAKQGEDVAIIMATHIRAEG</sequence>
<name>A0A059FCG2_9PROT</name>
<dbReference type="InterPro" id="IPR036890">
    <property type="entry name" value="HATPase_C_sf"/>
</dbReference>
<evidence type="ECO:0000259" key="1">
    <source>
        <dbReference type="Pfam" id="PF10090"/>
    </source>
</evidence>
<proteinExistence type="predicted"/>
<dbReference type="Proteomes" id="UP000025171">
    <property type="component" value="Unassembled WGS sequence"/>
</dbReference>
<gene>
    <name evidence="2" type="ORF">HJO_15668</name>
</gene>
<dbReference type="AlphaFoldDB" id="A0A059FCG2"/>
<organism evidence="2 3">
    <name type="scientific">Hyphomonas johnsonii MHS-2</name>
    <dbReference type="NCBI Taxonomy" id="1280950"/>
    <lineage>
        <taxon>Bacteria</taxon>
        <taxon>Pseudomonadati</taxon>
        <taxon>Pseudomonadota</taxon>
        <taxon>Alphaproteobacteria</taxon>
        <taxon>Hyphomonadales</taxon>
        <taxon>Hyphomonadaceae</taxon>
        <taxon>Hyphomonas</taxon>
    </lineage>
</organism>
<protein>
    <recommendedName>
        <fullName evidence="1">Histidine phosphotransferase ChpT C-terminal domain-containing protein</fullName>
    </recommendedName>
</protein>
<reference evidence="2 3" key="1">
    <citation type="journal article" date="2014" name="Antonie Van Leeuwenhoek">
        <title>Hyphomonas beringensis sp. nov. and Hyphomonas chukchiensis sp. nov., isolated from surface seawater of the Bering Sea and Chukchi Sea.</title>
        <authorList>
            <person name="Li C."/>
            <person name="Lai Q."/>
            <person name="Li G."/>
            <person name="Dong C."/>
            <person name="Wang J."/>
            <person name="Liao Y."/>
            <person name="Shao Z."/>
        </authorList>
    </citation>
    <scope>NUCLEOTIDE SEQUENCE [LARGE SCALE GENOMIC DNA]</scope>
    <source>
        <strain evidence="2 3">MHS-2</strain>
    </source>
</reference>
<dbReference type="OrthoDB" id="9803702at2"/>
<evidence type="ECO:0000313" key="3">
    <source>
        <dbReference type="Proteomes" id="UP000025171"/>
    </source>
</evidence>
<dbReference type="eggNOG" id="COG5385">
    <property type="taxonomic scope" value="Bacteria"/>
</dbReference>
<evidence type="ECO:0000313" key="2">
    <source>
        <dbReference type="EMBL" id="KCZ88314.1"/>
    </source>
</evidence>
<comment type="caution">
    <text evidence="2">The sequence shown here is derived from an EMBL/GenBank/DDBJ whole genome shotgun (WGS) entry which is preliminary data.</text>
</comment>
<dbReference type="RefSeq" id="WP_035618859.1">
    <property type="nucleotide sequence ID" value="NZ_ARYK01000010.1"/>
</dbReference>
<dbReference type="Pfam" id="PF10090">
    <property type="entry name" value="HPTransfase"/>
    <property type="match status" value="1"/>
</dbReference>
<dbReference type="InterPro" id="IPR018762">
    <property type="entry name" value="ChpT_C"/>
</dbReference>
<dbReference type="Gene3D" id="1.10.287.130">
    <property type="match status" value="1"/>
</dbReference>
<dbReference type="STRING" id="1280950.HJO_15668"/>
<accession>A0A059FCG2</accession>
<dbReference type="Gene3D" id="3.30.565.10">
    <property type="entry name" value="Histidine kinase-like ATPase, C-terminal domain"/>
    <property type="match status" value="1"/>
</dbReference>
<dbReference type="EMBL" id="ARYK01000010">
    <property type="protein sequence ID" value="KCZ88314.1"/>
    <property type="molecule type" value="Genomic_DNA"/>
</dbReference>
<feature type="domain" description="Histidine phosphotransferase ChpT C-terminal" evidence="1">
    <location>
        <begin position="80"/>
        <end position="200"/>
    </location>
</feature>
<dbReference type="PATRIC" id="fig|1280950.3.peg.3146"/>
<keyword evidence="3" id="KW-1185">Reference proteome</keyword>